<dbReference type="Pfam" id="PF02565">
    <property type="entry name" value="RecO_C"/>
    <property type="match status" value="1"/>
</dbReference>
<dbReference type="InterPro" id="IPR042242">
    <property type="entry name" value="RecO_C"/>
</dbReference>
<dbReference type="InterPro" id="IPR012340">
    <property type="entry name" value="NA-bd_OB-fold"/>
</dbReference>
<dbReference type="HAMAP" id="MF_00201">
    <property type="entry name" value="RecO"/>
    <property type="match status" value="1"/>
</dbReference>
<evidence type="ECO:0000313" key="10">
    <source>
        <dbReference type="Proteomes" id="UP000178017"/>
    </source>
</evidence>
<keyword evidence="4 7" id="KW-0233">DNA recombination</keyword>
<dbReference type="InterPro" id="IPR022572">
    <property type="entry name" value="DNA_rep/recomb_RecO_N"/>
</dbReference>
<dbReference type="NCBIfam" id="TIGR00613">
    <property type="entry name" value="reco"/>
    <property type="match status" value="1"/>
</dbReference>
<dbReference type="GO" id="GO:0006310">
    <property type="term" value="P:DNA recombination"/>
    <property type="evidence" value="ECO:0007669"/>
    <property type="project" value="UniProtKB-UniRule"/>
</dbReference>
<accession>A0A1F5MJA2</accession>
<dbReference type="Gene3D" id="1.20.1440.120">
    <property type="entry name" value="Recombination protein O, C-terminal domain"/>
    <property type="match status" value="1"/>
</dbReference>
<evidence type="ECO:0000256" key="5">
    <source>
        <dbReference type="ARBA" id="ARBA00023204"/>
    </source>
</evidence>
<proteinExistence type="inferred from homology"/>
<dbReference type="PANTHER" id="PTHR33991:SF1">
    <property type="entry name" value="DNA REPAIR PROTEIN RECO"/>
    <property type="match status" value="1"/>
</dbReference>
<protein>
    <recommendedName>
        <fullName evidence="2 7">DNA repair protein RecO</fullName>
    </recommendedName>
    <alternativeName>
        <fullName evidence="6 7">Recombination protein O</fullName>
    </alternativeName>
</protein>
<evidence type="ECO:0000256" key="6">
    <source>
        <dbReference type="ARBA" id="ARBA00033409"/>
    </source>
</evidence>
<dbReference type="PANTHER" id="PTHR33991">
    <property type="entry name" value="DNA REPAIR PROTEIN RECO"/>
    <property type="match status" value="1"/>
</dbReference>
<sequence>MPTITTEGIIVKRSNFGEADRILTVITPYKGKIRVMAKGVRKITSRRGGSIEMLNKVRMQLYIGKNMSILTEAQTLETFPKIKADLNLTGYGSHIVELTERLLPEEQTNPEAYKLLVTVLTLMDKQPRQLWIRAFEVKLLATLGFWSPDQLQTNNEVKVLLDDLQKKEWIDLVNLQVSEAQALELERVLRYYMERVLESPLRSVQVMRKMKNG</sequence>
<evidence type="ECO:0000256" key="1">
    <source>
        <dbReference type="ARBA" id="ARBA00007452"/>
    </source>
</evidence>
<organism evidence="9 10">
    <name type="scientific">Candidatus Daviesbacteria bacterium RIFCSPLOWO2_01_FULL_40_24</name>
    <dbReference type="NCBI Taxonomy" id="1797787"/>
    <lineage>
        <taxon>Bacteria</taxon>
        <taxon>Candidatus Daviesiibacteriota</taxon>
    </lineage>
</organism>
<dbReference type="SUPFAM" id="SSF50249">
    <property type="entry name" value="Nucleic acid-binding proteins"/>
    <property type="match status" value="1"/>
</dbReference>
<evidence type="ECO:0000256" key="3">
    <source>
        <dbReference type="ARBA" id="ARBA00022763"/>
    </source>
</evidence>
<dbReference type="AlphaFoldDB" id="A0A1F5MJA2"/>
<evidence type="ECO:0000313" key="9">
    <source>
        <dbReference type="EMBL" id="OGE65409.1"/>
    </source>
</evidence>
<dbReference type="SUPFAM" id="SSF57863">
    <property type="entry name" value="ArfGap/RecO-like zinc finger"/>
    <property type="match status" value="1"/>
</dbReference>
<dbReference type="GO" id="GO:0006302">
    <property type="term" value="P:double-strand break repair"/>
    <property type="evidence" value="ECO:0007669"/>
    <property type="project" value="TreeGrafter"/>
</dbReference>
<dbReference type="EMBL" id="MFDO01000018">
    <property type="protein sequence ID" value="OGE65409.1"/>
    <property type="molecule type" value="Genomic_DNA"/>
</dbReference>
<reference evidence="9 10" key="1">
    <citation type="journal article" date="2016" name="Nat. Commun.">
        <title>Thousands of microbial genomes shed light on interconnected biogeochemical processes in an aquifer system.</title>
        <authorList>
            <person name="Anantharaman K."/>
            <person name="Brown C.T."/>
            <person name="Hug L.A."/>
            <person name="Sharon I."/>
            <person name="Castelle C.J."/>
            <person name="Probst A.J."/>
            <person name="Thomas B.C."/>
            <person name="Singh A."/>
            <person name="Wilkins M.J."/>
            <person name="Karaoz U."/>
            <person name="Brodie E.L."/>
            <person name="Williams K.H."/>
            <person name="Hubbard S.S."/>
            <person name="Banfield J.F."/>
        </authorList>
    </citation>
    <scope>NUCLEOTIDE SEQUENCE [LARGE SCALE GENOMIC DNA]</scope>
</reference>
<gene>
    <name evidence="7" type="primary">recO</name>
    <name evidence="9" type="ORF">A3B49_00795</name>
</gene>
<dbReference type="InterPro" id="IPR037278">
    <property type="entry name" value="ARFGAP/RecO"/>
</dbReference>
<keyword evidence="3 7" id="KW-0227">DNA damage</keyword>
<feature type="domain" description="DNA replication/recombination mediator RecO N-terminal" evidence="8">
    <location>
        <begin position="1"/>
        <end position="79"/>
    </location>
</feature>
<dbReference type="Pfam" id="PF11967">
    <property type="entry name" value="RecO_N"/>
    <property type="match status" value="1"/>
</dbReference>
<name>A0A1F5MJA2_9BACT</name>
<comment type="similarity">
    <text evidence="1 7">Belongs to the RecO family.</text>
</comment>
<comment type="caution">
    <text evidence="9">The sequence shown here is derived from an EMBL/GenBank/DDBJ whole genome shotgun (WGS) entry which is preliminary data.</text>
</comment>
<evidence type="ECO:0000256" key="2">
    <source>
        <dbReference type="ARBA" id="ARBA00021310"/>
    </source>
</evidence>
<keyword evidence="5 7" id="KW-0234">DNA repair</keyword>
<evidence type="ECO:0000256" key="4">
    <source>
        <dbReference type="ARBA" id="ARBA00023172"/>
    </source>
</evidence>
<dbReference type="Gene3D" id="2.40.50.140">
    <property type="entry name" value="Nucleic acid-binding proteins"/>
    <property type="match status" value="1"/>
</dbReference>
<comment type="function">
    <text evidence="7">Involved in DNA repair and RecF pathway recombination.</text>
</comment>
<evidence type="ECO:0000259" key="8">
    <source>
        <dbReference type="Pfam" id="PF11967"/>
    </source>
</evidence>
<dbReference type="Proteomes" id="UP000178017">
    <property type="component" value="Unassembled WGS sequence"/>
</dbReference>
<dbReference type="InterPro" id="IPR003717">
    <property type="entry name" value="RecO"/>
</dbReference>
<dbReference type="GO" id="GO:0043590">
    <property type="term" value="C:bacterial nucleoid"/>
    <property type="evidence" value="ECO:0007669"/>
    <property type="project" value="TreeGrafter"/>
</dbReference>
<evidence type="ECO:0000256" key="7">
    <source>
        <dbReference type="HAMAP-Rule" id="MF_00201"/>
    </source>
</evidence>